<dbReference type="Pfam" id="PF14078">
    <property type="entry name" value="DUF4259"/>
    <property type="match status" value="1"/>
</dbReference>
<dbReference type="InterPro" id="IPR025355">
    <property type="entry name" value="DUF4259"/>
</dbReference>
<protein>
    <recommendedName>
        <fullName evidence="3">DUF4259 domain-containing protein</fullName>
    </recommendedName>
</protein>
<organism evidence="1 2">
    <name type="scientific">Micrococcus terreus</name>
    <dbReference type="NCBI Taxonomy" id="574650"/>
    <lineage>
        <taxon>Bacteria</taxon>
        <taxon>Bacillati</taxon>
        <taxon>Actinomycetota</taxon>
        <taxon>Actinomycetes</taxon>
        <taxon>Micrococcales</taxon>
        <taxon>Micrococcaceae</taxon>
        <taxon>Micrococcus</taxon>
    </lineage>
</organism>
<evidence type="ECO:0008006" key="3">
    <source>
        <dbReference type="Google" id="ProtNLM"/>
    </source>
</evidence>
<evidence type="ECO:0000313" key="2">
    <source>
        <dbReference type="Proteomes" id="UP000198881"/>
    </source>
</evidence>
<dbReference type="RefSeq" id="WP_091696834.1">
    <property type="nucleotide sequence ID" value="NZ_FPCG01000005.1"/>
</dbReference>
<evidence type="ECO:0000313" key="1">
    <source>
        <dbReference type="EMBL" id="SFV22858.1"/>
    </source>
</evidence>
<sequence>MGVWGPAIFSDDTASDIRSEYRELLEDQVPDEEATQRILHRYQDLDDDEVHVLWLALAAAQQQAGRLEDRVRDEALRIIDTGEGLEYWAEEADDGDGADLKKRKAALQALRTKLTGPQPSRKKIRRPYRPTTDLVPGDLLSYTPAQGATLVFRVIGVESNRHFEAPVMQRLDWSEHTAPTFDQAVALPDHPGAPRPDGSVDDWCICAGSGRTKDPDWQGIDLQHLGRQEDWTAVDDAHYSFANWAFYATQFEHSFAQERLGS</sequence>
<dbReference type="Proteomes" id="UP000198881">
    <property type="component" value="Unassembled WGS sequence"/>
</dbReference>
<proteinExistence type="predicted"/>
<name>A0A1I7MLT1_9MICC</name>
<gene>
    <name evidence="1" type="ORF">SAMN04487966_10554</name>
</gene>
<dbReference type="AlphaFoldDB" id="A0A1I7MLT1"/>
<reference evidence="1 2" key="1">
    <citation type="submission" date="2016-10" db="EMBL/GenBank/DDBJ databases">
        <authorList>
            <person name="de Groot N.N."/>
        </authorList>
    </citation>
    <scope>NUCLEOTIDE SEQUENCE [LARGE SCALE GENOMIC DNA]</scope>
    <source>
        <strain evidence="1 2">CGMCC 1.7054</strain>
    </source>
</reference>
<accession>A0A1I7MLT1</accession>
<dbReference type="STRING" id="574650.SAMN04487966_10554"/>
<keyword evidence="2" id="KW-1185">Reference proteome</keyword>
<dbReference type="OrthoDB" id="8914041at2"/>
<dbReference type="EMBL" id="FPCG01000005">
    <property type="protein sequence ID" value="SFV22858.1"/>
    <property type="molecule type" value="Genomic_DNA"/>
</dbReference>